<feature type="transmembrane region" description="Helical" evidence="1">
    <location>
        <begin position="48"/>
        <end position="68"/>
    </location>
</feature>
<gene>
    <name evidence="2" type="ORF">HRI_001891000</name>
</gene>
<keyword evidence="1" id="KW-0812">Transmembrane</keyword>
<name>A0A9W7LY58_HIBTR</name>
<evidence type="ECO:0000313" key="3">
    <source>
        <dbReference type="Proteomes" id="UP001165190"/>
    </source>
</evidence>
<keyword evidence="3" id="KW-1185">Reference proteome</keyword>
<dbReference type="OrthoDB" id="1044997at2759"/>
<dbReference type="PANTHER" id="PTHR36063:SF3">
    <property type="entry name" value="PROTEIN, PUTATIVE-RELATED"/>
    <property type="match status" value="1"/>
</dbReference>
<organism evidence="2 3">
    <name type="scientific">Hibiscus trionum</name>
    <name type="common">Flower of an hour</name>
    <dbReference type="NCBI Taxonomy" id="183268"/>
    <lineage>
        <taxon>Eukaryota</taxon>
        <taxon>Viridiplantae</taxon>
        <taxon>Streptophyta</taxon>
        <taxon>Embryophyta</taxon>
        <taxon>Tracheophyta</taxon>
        <taxon>Spermatophyta</taxon>
        <taxon>Magnoliopsida</taxon>
        <taxon>eudicotyledons</taxon>
        <taxon>Gunneridae</taxon>
        <taxon>Pentapetalae</taxon>
        <taxon>rosids</taxon>
        <taxon>malvids</taxon>
        <taxon>Malvales</taxon>
        <taxon>Malvaceae</taxon>
        <taxon>Malvoideae</taxon>
        <taxon>Hibiscus</taxon>
    </lineage>
</organism>
<dbReference type="Proteomes" id="UP001165190">
    <property type="component" value="Unassembled WGS sequence"/>
</dbReference>
<evidence type="ECO:0000313" key="2">
    <source>
        <dbReference type="EMBL" id="GMI82217.1"/>
    </source>
</evidence>
<keyword evidence="1" id="KW-1133">Transmembrane helix</keyword>
<reference evidence="2" key="1">
    <citation type="submission" date="2023-05" db="EMBL/GenBank/DDBJ databases">
        <title>Genome and transcriptome analyses reveal genes involved in the formation of fine ridges on petal epidermal cells in Hibiscus trionum.</title>
        <authorList>
            <person name="Koshimizu S."/>
            <person name="Masuda S."/>
            <person name="Ishii T."/>
            <person name="Shirasu K."/>
            <person name="Hoshino A."/>
            <person name="Arita M."/>
        </authorList>
    </citation>
    <scope>NUCLEOTIDE SEQUENCE</scope>
    <source>
        <strain evidence="2">Hamamatsu line</strain>
    </source>
</reference>
<protein>
    <submittedName>
        <fullName evidence="2">Uncharacterized protein</fullName>
    </submittedName>
</protein>
<proteinExistence type="predicted"/>
<dbReference type="AlphaFoldDB" id="A0A9W7LY58"/>
<dbReference type="EMBL" id="BSYR01000019">
    <property type="protein sequence ID" value="GMI82217.1"/>
    <property type="molecule type" value="Genomic_DNA"/>
</dbReference>
<comment type="caution">
    <text evidence="2">The sequence shown here is derived from an EMBL/GenBank/DDBJ whole genome shotgun (WGS) entry which is preliminary data.</text>
</comment>
<dbReference type="PANTHER" id="PTHR36063">
    <property type="entry name" value="ARABIDOPSIS THALIANA GENOMIC DNA, CHROMOSOME 5, P1 CLONE:MOK16"/>
    <property type="match status" value="1"/>
</dbReference>
<keyword evidence="1" id="KW-0472">Membrane</keyword>
<sequence>MAKGIRYTQTWGEVAPPLLISRHRSSSCPRLETIIEEECGGIRVPKRVYVLLPVLLSLSLYVLLYRYIS</sequence>
<evidence type="ECO:0000256" key="1">
    <source>
        <dbReference type="SAM" id="Phobius"/>
    </source>
</evidence>
<accession>A0A9W7LY58</accession>